<dbReference type="EMBL" id="KI635790">
    <property type="protein sequence ID" value="ETB58157.1"/>
    <property type="molecule type" value="Genomic_DNA"/>
</dbReference>
<gene>
    <name evidence="2" type="ORF">YYC_04229</name>
</gene>
<evidence type="ECO:0000313" key="3">
    <source>
        <dbReference type="Proteomes" id="UP000018538"/>
    </source>
</evidence>
<feature type="compositionally biased region" description="Basic and acidic residues" evidence="1">
    <location>
        <begin position="298"/>
        <end position="344"/>
    </location>
</feature>
<dbReference type="AlphaFoldDB" id="V7PHB9"/>
<feature type="compositionally biased region" description="Polar residues" evidence="1">
    <location>
        <begin position="345"/>
        <end position="360"/>
    </location>
</feature>
<feature type="region of interest" description="Disordered" evidence="1">
    <location>
        <begin position="290"/>
        <end position="365"/>
    </location>
</feature>
<dbReference type="OrthoDB" id="507927at2759"/>
<sequence length="749" mass="88852">MKSILERNRFRITHKFTRFYNSTENNEHRKNNNSIVKSDNSIINYKMVLGIKKIEISNLSSLCRDFHNIFRINKYALVKYTNDVLPFIKYLRTSEIVMILHHYAHINYNNINFYNNVWNQIINKLYDIDCKELALIIYSMGKIKYLNNKDMILLFESEIKKWINKLSGRDCSLILKGLNNLNYNNNNIYLMIYDRILTIADDLNLLDICIILNTHSKSKNININIFEILLNKSLSFYSFLNEQCIASLLWSVSNASIKSEKYFSLLTLKLRLLMHEKLIKNSEISQEKIPDSNAQNVDIKKDATRDKAPINDPDSGKILERPNNDKILERPNNDKILERPKQNVERSQQSVERNNQGKITNDNDNFFENYNDVISESQPYDSEDKQDDDNLKSLNYEISMNSSCKYENLIPSIIYSFGKQRTYLKNNINIDKKLYNHIINSYNAQNYINKSPVDTVYIFDISRDFLRDKNVFNNSNINDKNKIKLKKYQNKKYYEHIIFIINNYLTHFINNVHYNDLKNILFGIAKIEMFIDKKLFNNIFELIIFHVKKNMYKSYEIINLSRSLSLLPHVPTNIWIDIFEFYKNKFISNTSVKNNCYLFYIFSFVKKKLNNYNFDICLIEHINKKIVNINEDDVINVIKALINLNYYNNELVNNISNYIEKNYTAFNLIDIVYILKYFTSMDLRNTNIFSLFALTVKKNNTKHNYAIISTISSFYLQMNIFPKTIEDILLQEKKSSEICFKTEEIICDE</sequence>
<evidence type="ECO:0000256" key="1">
    <source>
        <dbReference type="SAM" id="MobiDB-lite"/>
    </source>
</evidence>
<accession>V7PHB9</accession>
<reference evidence="2 3" key="1">
    <citation type="submission" date="2013-11" db="EMBL/GenBank/DDBJ databases">
        <title>The Genome Sequence of Plasmodium yoelii 17X.</title>
        <authorList>
            <consortium name="The Broad Institute Genomics Platform"/>
            <consortium name="The Broad Institute Genome Sequencing Center for Infectious Disease"/>
            <person name="Neafsey D."/>
            <person name="Adams J."/>
            <person name="Walker B."/>
            <person name="Young S.K."/>
            <person name="Zeng Q."/>
            <person name="Gargeya S."/>
            <person name="Fitzgerald M."/>
            <person name="Haas B."/>
            <person name="Abouelleil A."/>
            <person name="Alvarado L."/>
            <person name="Chapman S.B."/>
            <person name="Gainer-Dewar J."/>
            <person name="Goldberg J."/>
            <person name="Griggs A."/>
            <person name="Gujja S."/>
            <person name="Hansen M."/>
            <person name="Howarth C."/>
            <person name="Imamovic A."/>
            <person name="Ireland A."/>
            <person name="Larimer J."/>
            <person name="McCowan C."/>
            <person name="Murphy C."/>
            <person name="Pearson M."/>
            <person name="Poon T.W."/>
            <person name="Priest M."/>
            <person name="Roberts A."/>
            <person name="Saif S."/>
            <person name="Shea T."/>
            <person name="Sykes S."/>
            <person name="Wortman J."/>
            <person name="Nusbaum C."/>
            <person name="Birren B."/>
        </authorList>
    </citation>
    <scope>NUCLEOTIDE SEQUENCE [LARGE SCALE GENOMIC DNA]</scope>
    <source>
        <strain evidence="2 3">17X</strain>
    </source>
</reference>
<keyword evidence="3" id="KW-1185">Reference proteome</keyword>
<organism evidence="2 3">
    <name type="scientific">Plasmodium yoelii 17X</name>
    <dbReference type="NCBI Taxonomy" id="1323249"/>
    <lineage>
        <taxon>Eukaryota</taxon>
        <taxon>Sar</taxon>
        <taxon>Alveolata</taxon>
        <taxon>Apicomplexa</taxon>
        <taxon>Aconoidasida</taxon>
        <taxon>Haemosporida</taxon>
        <taxon>Plasmodiidae</taxon>
        <taxon>Plasmodium</taxon>
        <taxon>Plasmodium (Vinckeia)</taxon>
    </lineage>
</organism>
<evidence type="ECO:0000313" key="2">
    <source>
        <dbReference type="EMBL" id="ETB58157.1"/>
    </source>
</evidence>
<name>V7PHB9_PLAYE</name>
<dbReference type="Proteomes" id="UP000018538">
    <property type="component" value="Unassembled WGS sequence"/>
</dbReference>
<proteinExistence type="predicted"/>
<protein>
    <submittedName>
        <fullName evidence="2">Uncharacterized protein</fullName>
    </submittedName>
</protein>